<feature type="compositionally biased region" description="Basic residues" evidence="1">
    <location>
        <begin position="387"/>
        <end position="403"/>
    </location>
</feature>
<protein>
    <recommendedName>
        <fullName evidence="5">DUF4292 domain-containing protein</fullName>
    </recommendedName>
</protein>
<feature type="chain" id="PRO_5012588892" description="DUF4292 domain-containing protein" evidence="2">
    <location>
        <begin position="23"/>
        <end position="403"/>
    </location>
</feature>
<evidence type="ECO:0000313" key="4">
    <source>
        <dbReference type="Proteomes" id="UP000186513"/>
    </source>
</evidence>
<reference evidence="3 4" key="1">
    <citation type="submission" date="2016-11" db="EMBL/GenBank/DDBJ databases">
        <authorList>
            <person name="Jaros S."/>
            <person name="Januszkiewicz K."/>
            <person name="Wedrychowicz H."/>
        </authorList>
    </citation>
    <scope>NUCLEOTIDE SEQUENCE [LARGE SCALE GENOMIC DNA]</scope>
    <source>
        <strain evidence="3 4">DSM 18899</strain>
    </source>
</reference>
<evidence type="ECO:0000256" key="1">
    <source>
        <dbReference type="SAM" id="MobiDB-lite"/>
    </source>
</evidence>
<dbReference type="STRING" id="1121279.SAMN02745887_00147"/>
<feature type="region of interest" description="Disordered" evidence="1">
    <location>
        <begin position="349"/>
        <end position="403"/>
    </location>
</feature>
<accession>A0A1K2H3U5</accession>
<feature type="signal peptide" evidence="2">
    <location>
        <begin position="1"/>
        <end position="22"/>
    </location>
</feature>
<organism evidence="3 4">
    <name type="scientific">Chitinimonas taiwanensis DSM 18899</name>
    <dbReference type="NCBI Taxonomy" id="1121279"/>
    <lineage>
        <taxon>Bacteria</taxon>
        <taxon>Pseudomonadati</taxon>
        <taxon>Pseudomonadota</taxon>
        <taxon>Betaproteobacteria</taxon>
        <taxon>Neisseriales</taxon>
        <taxon>Chitinibacteraceae</taxon>
        <taxon>Chitinimonas</taxon>
    </lineage>
</organism>
<keyword evidence="2" id="KW-0732">Signal</keyword>
<evidence type="ECO:0000313" key="3">
    <source>
        <dbReference type="EMBL" id="SFZ70295.1"/>
    </source>
</evidence>
<dbReference type="RefSeq" id="WP_139255977.1">
    <property type="nucleotide sequence ID" value="NZ_FPKR01000001.1"/>
</dbReference>
<dbReference type="PROSITE" id="PS51257">
    <property type="entry name" value="PROKAR_LIPOPROTEIN"/>
    <property type="match status" value="1"/>
</dbReference>
<keyword evidence="4" id="KW-1185">Reference proteome</keyword>
<sequence>MNLKRSLGVGISLLSLLLGACASVTPKSPDVLARAALENQLLEQGFNFTATGRVEEVKFTKQGEETVGALGSLMGPLSGLPSGSGSSAADSYLGIGVDSVKSLRFEAKGAVDFTTKRLEIAPTLRFTRRNLDGSISLPMLIDGREMALYFDAAAIDWAIPGLRERQGQLIRLPGNDLVKKLDTERLLQDMRGAARDAYGAIRNDSFTMLPLSEGDKREGVAYKVRLKLDADQQRDFTARWIDAMVRAAETQYRLLFPNEDAATVQGMGMVMKTMMSGTRSEVDSQLLIDSKGRLIGTETDNRVEQKEISMRFHTSARLSRFGQPQFDLQPAVSGAYDVSELKNLFGSRRHASDEADADADAASAMEEEAELEAEVEEPAPVAPAAKPKAKAKAKQKSKTKRSN</sequence>
<feature type="compositionally biased region" description="Acidic residues" evidence="1">
    <location>
        <begin position="354"/>
        <end position="377"/>
    </location>
</feature>
<dbReference type="OrthoDB" id="8611422at2"/>
<gene>
    <name evidence="3" type="ORF">SAMN02745887_00147</name>
</gene>
<dbReference type="EMBL" id="FPKR01000001">
    <property type="protein sequence ID" value="SFZ70295.1"/>
    <property type="molecule type" value="Genomic_DNA"/>
</dbReference>
<dbReference type="AlphaFoldDB" id="A0A1K2H3U5"/>
<name>A0A1K2H3U5_9NEIS</name>
<proteinExistence type="predicted"/>
<evidence type="ECO:0000256" key="2">
    <source>
        <dbReference type="SAM" id="SignalP"/>
    </source>
</evidence>
<dbReference type="Proteomes" id="UP000186513">
    <property type="component" value="Unassembled WGS sequence"/>
</dbReference>
<evidence type="ECO:0008006" key="5">
    <source>
        <dbReference type="Google" id="ProtNLM"/>
    </source>
</evidence>